<dbReference type="PIRSF" id="PIRSF016379">
    <property type="entry name" value="ENT"/>
    <property type="match status" value="1"/>
</dbReference>
<feature type="transmembrane region" description="Helical" evidence="7">
    <location>
        <begin position="185"/>
        <end position="207"/>
    </location>
</feature>
<dbReference type="Proteomes" id="UP001487740">
    <property type="component" value="Unassembled WGS sequence"/>
</dbReference>
<proteinExistence type="inferred from homology"/>
<keyword evidence="6 7" id="KW-0472">Membrane</keyword>
<dbReference type="GO" id="GO:0005337">
    <property type="term" value="F:nucleoside transmembrane transporter activity"/>
    <property type="evidence" value="ECO:0007669"/>
    <property type="project" value="InterPro"/>
</dbReference>
<keyword evidence="5 7" id="KW-1133">Transmembrane helix</keyword>
<evidence type="ECO:0000256" key="5">
    <source>
        <dbReference type="ARBA" id="ARBA00022989"/>
    </source>
</evidence>
<keyword evidence="9" id="KW-1185">Reference proteome</keyword>
<evidence type="ECO:0000256" key="6">
    <source>
        <dbReference type="ARBA" id="ARBA00023136"/>
    </source>
</evidence>
<comment type="caution">
    <text evidence="8">The sequence shown here is derived from an EMBL/GenBank/DDBJ whole genome shotgun (WGS) entry which is preliminary data.</text>
</comment>
<evidence type="ECO:0000256" key="2">
    <source>
        <dbReference type="ARBA" id="ARBA00007965"/>
    </source>
</evidence>
<dbReference type="PRINTS" id="PR01130">
    <property type="entry name" value="DERENTRNSPRT"/>
</dbReference>
<dbReference type="PANTHER" id="PTHR10332">
    <property type="entry name" value="EQUILIBRATIVE NUCLEOSIDE TRANSPORTER"/>
    <property type="match status" value="1"/>
</dbReference>
<comment type="similarity">
    <text evidence="2">Belongs to the SLC29A/ENT transporter (TC 2.A.57) family.</text>
</comment>
<dbReference type="SUPFAM" id="SSF103473">
    <property type="entry name" value="MFS general substrate transporter"/>
    <property type="match status" value="1"/>
</dbReference>
<feature type="transmembrane region" description="Helical" evidence="7">
    <location>
        <begin position="120"/>
        <end position="149"/>
    </location>
</feature>
<feature type="transmembrane region" description="Helical" evidence="7">
    <location>
        <begin position="59"/>
        <end position="82"/>
    </location>
</feature>
<evidence type="ECO:0000256" key="4">
    <source>
        <dbReference type="ARBA" id="ARBA00022692"/>
    </source>
</evidence>
<dbReference type="EMBL" id="JARAKH010000035">
    <property type="protein sequence ID" value="KAK8384502.1"/>
    <property type="molecule type" value="Genomic_DNA"/>
</dbReference>
<feature type="transmembrane region" description="Helical" evidence="7">
    <location>
        <begin position="365"/>
        <end position="390"/>
    </location>
</feature>
<reference evidence="8 9" key="1">
    <citation type="submission" date="2023-03" db="EMBL/GenBank/DDBJ databases">
        <title>High-quality genome of Scylla paramamosain provides insights in environmental adaptation.</title>
        <authorList>
            <person name="Zhang L."/>
        </authorList>
    </citation>
    <scope>NUCLEOTIDE SEQUENCE [LARGE SCALE GENOMIC DNA]</scope>
    <source>
        <strain evidence="8">LZ_2023a</strain>
        <tissue evidence="8">Muscle</tissue>
    </source>
</reference>
<keyword evidence="4 7" id="KW-0812">Transmembrane</keyword>
<evidence type="ECO:0000313" key="8">
    <source>
        <dbReference type="EMBL" id="KAK8384502.1"/>
    </source>
</evidence>
<comment type="subcellular location">
    <subcellularLocation>
        <location evidence="1">Membrane</location>
        <topology evidence="1">Multi-pass membrane protein</topology>
    </subcellularLocation>
</comment>
<dbReference type="InterPro" id="IPR036259">
    <property type="entry name" value="MFS_trans_sf"/>
</dbReference>
<feature type="transmembrane region" description="Helical" evidence="7">
    <location>
        <begin position="89"/>
        <end position="108"/>
    </location>
</feature>
<dbReference type="AlphaFoldDB" id="A0AAW0TDF6"/>
<dbReference type="Pfam" id="PF01733">
    <property type="entry name" value="Nucleoside_tran"/>
    <property type="match status" value="1"/>
</dbReference>
<evidence type="ECO:0000256" key="1">
    <source>
        <dbReference type="ARBA" id="ARBA00004141"/>
    </source>
</evidence>
<dbReference type="PANTHER" id="PTHR10332:SF88">
    <property type="entry name" value="EQUILIBRATIVE NUCLEOSIDE TRANSPORTER 1, ISOFORM A"/>
    <property type="match status" value="1"/>
</dbReference>
<sequence>MLGNAILLPWNFCITAETYWRYKLRNTTLNDSNYAHSYQDDGGDDGETSLTQTPLQASFMPTFVLVSNVFSTAFFFVTSFIVKRISEEVRIYGSIGASFIIMLLITILTFVDTDSWQEEFYVITIISSAILSMCMAITQGSASGLAGLFPPSCMATLMSGQALAGVISSLARIVSLLVYEEPIVSGFIFFSISDVFLISTLLFYLYLRNMNYYKNIKNDIALINKNEVTDRDDTDEDGEREARKMQLKDSMWTTYFIVFRKIWTMGMTVCLTLFITLAVFPNIVIYITSTLPESRWTEVFFQPTITFLLFNVGDVVGREITRWLRWPGPKGWALHLLGAARIIFVPLLMLCHGEEKSFPTIFYHDAYYIVINLLFSISNGYIITLTFIYYQTLVNDDELEMGGAIMVAMVGVGLVAGSLISPALVVLWTSV</sequence>
<keyword evidence="3" id="KW-0813">Transport</keyword>
<evidence type="ECO:0008006" key="10">
    <source>
        <dbReference type="Google" id="ProtNLM"/>
    </source>
</evidence>
<dbReference type="GO" id="GO:0005886">
    <property type="term" value="C:plasma membrane"/>
    <property type="evidence" value="ECO:0007669"/>
    <property type="project" value="TreeGrafter"/>
</dbReference>
<accession>A0AAW0TDF6</accession>
<evidence type="ECO:0000256" key="3">
    <source>
        <dbReference type="ARBA" id="ARBA00022448"/>
    </source>
</evidence>
<name>A0AAW0TDF6_SCYPA</name>
<dbReference type="InterPro" id="IPR002259">
    <property type="entry name" value="Eqnu_transpt"/>
</dbReference>
<evidence type="ECO:0000256" key="7">
    <source>
        <dbReference type="SAM" id="Phobius"/>
    </source>
</evidence>
<feature type="transmembrane region" description="Helical" evidence="7">
    <location>
        <begin position="262"/>
        <end position="287"/>
    </location>
</feature>
<feature type="transmembrane region" description="Helical" evidence="7">
    <location>
        <begin position="332"/>
        <end position="353"/>
    </location>
</feature>
<organism evidence="8 9">
    <name type="scientific">Scylla paramamosain</name>
    <name type="common">Mud crab</name>
    <dbReference type="NCBI Taxonomy" id="85552"/>
    <lineage>
        <taxon>Eukaryota</taxon>
        <taxon>Metazoa</taxon>
        <taxon>Ecdysozoa</taxon>
        <taxon>Arthropoda</taxon>
        <taxon>Crustacea</taxon>
        <taxon>Multicrustacea</taxon>
        <taxon>Malacostraca</taxon>
        <taxon>Eumalacostraca</taxon>
        <taxon>Eucarida</taxon>
        <taxon>Decapoda</taxon>
        <taxon>Pleocyemata</taxon>
        <taxon>Brachyura</taxon>
        <taxon>Eubrachyura</taxon>
        <taxon>Portunoidea</taxon>
        <taxon>Portunidae</taxon>
        <taxon>Portuninae</taxon>
        <taxon>Scylla</taxon>
    </lineage>
</organism>
<protein>
    <recommendedName>
        <fullName evidence="10">Equilibrative nucleoside transporter 3</fullName>
    </recommendedName>
</protein>
<gene>
    <name evidence="8" type="ORF">O3P69_009356</name>
</gene>
<evidence type="ECO:0000313" key="9">
    <source>
        <dbReference type="Proteomes" id="UP001487740"/>
    </source>
</evidence>
<feature type="transmembrane region" description="Helical" evidence="7">
    <location>
        <begin position="402"/>
        <end position="428"/>
    </location>
</feature>